<name>A0A2K8PAZ9_STRLA</name>
<organism evidence="1 2">
    <name type="scientific">Streptomyces lavendulae subsp. lavendulae</name>
    <dbReference type="NCBI Taxonomy" id="58340"/>
    <lineage>
        <taxon>Bacteria</taxon>
        <taxon>Bacillati</taxon>
        <taxon>Actinomycetota</taxon>
        <taxon>Actinomycetes</taxon>
        <taxon>Kitasatosporales</taxon>
        <taxon>Streptomycetaceae</taxon>
        <taxon>Streptomyces</taxon>
    </lineage>
</organism>
<keyword evidence="2" id="KW-1185">Reference proteome</keyword>
<sequence length="121" mass="12719">MTAPTTHLLFSYGTLQSPEVQLARFGRPLDGRPDALPGYRTTYVTITDPEVIAASGSDRHPLVIASDAPADAVDGTVFSITDAELASADDYEVDDYARTEVVLSSGTKAWAYLAAPAADAG</sequence>
<dbReference type="CDD" id="cd06661">
    <property type="entry name" value="GGCT_like"/>
    <property type="match status" value="1"/>
</dbReference>
<dbReference type="EMBL" id="CP024985">
    <property type="protein sequence ID" value="ATZ22913.1"/>
    <property type="molecule type" value="Genomic_DNA"/>
</dbReference>
<dbReference type="Proteomes" id="UP000231791">
    <property type="component" value="Chromosome"/>
</dbReference>
<gene>
    <name evidence="1" type="ORF">SLAV_05035</name>
</gene>
<evidence type="ECO:0000313" key="1">
    <source>
        <dbReference type="EMBL" id="ATZ22913.1"/>
    </source>
</evidence>
<dbReference type="GeneID" id="49382137"/>
<dbReference type="KEGG" id="slx:SLAV_05035"/>
<dbReference type="InterPro" id="IPR013024">
    <property type="entry name" value="GGCT-like"/>
</dbReference>
<evidence type="ECO:0000313" key="2">
    <source>
        <dbReference type="Proteomes" id="UP000231791"/>
    </source>
</evidence>
<dbReference type="RefSeq" id="WP_030241317.1">
    <property type="nucleotide sequence ID" value="NZ_BSRP01000001.1"/>
</dbReference>
<dbReference type="InterPro" id="IPR009288">
    <property type="entry name" value="AIG2-like_dom"/>
</dbReference>
<dbReference type="InterPro" id="IPR036568">
    <property type="entry name" value="GGCT-like_sf"/>
</dbReference>
<proteinExistence type="predicted"/>
<accession>A0A2K8PAZ9</accession>
<dbReference type="OrthoDB" id="9798388at2"/>
<dbReference type="SUPFAM" id="SSF110857">
    <property type="entry name" value="Gamma-glutamyl cyclotransferase-like"/>
    <property type="match status" value="1"/>
</dbReference>
<reference evidence="1 2" key="1">
    <citation type="submission" date="2017-11" db="EMBL/GenBank/DDBJ databases">
        <title>Complete genome sequence of Streptomyces lavendulae subsp. lavendulae CCM 3239 (formerly 'Streptomyces aureofaciens CCM 3239'), the producer of the angucycline-type antibiotic auricin.</title>
        <authorList>
            <person name="Busche T."/>
            <person name="Novakova R."/>
            <person name="Al'Dilaimi A."/>
            <person name="Homerova D."/>
            <person name="Feckova L."/>
            <person name="Rezuchova B."/>
            <person name="Mingyar E."/>
            <person name="Csolleiova D."/>
            <person name="Bekeova C."/>
            <person name="Winkler A."/>
            <person name="Sevcikova B."/>
            <person name="Kalinowski J."/>
            <person name="Kormanec J."/>
            <person name="Ruckert C."/>
        </authorList>
    </citation>
    <scope>NUCLEOTIDE SEQUENCE [LARGE SCALE GENOMIC DNA]</scope>
    <source>
        <strain evidence="1 2">CCM 3239</strain>
    </source>
</reference>
<dbReference type="AlphaFoldDB" id="A0A2K8PAZ9"/>
<dbReference type="Gene3D" id="3.10.490.10">
    <property type="entry name" value="Gamma-glutamyl cyclotransferase-like"/>
    <property type="match status" value="1"/>
</dbReference>
<protein>
    <submittedName>
        <fullName evidence="1">AIG2-like family protein</fullName>
    </submittedName>
</protein>
<dbReference type="Pfam" id="PF06094">
    <property type="entry name" value="GGACT"/>
    <property type="match status" value="1"/>
</dbReference>